<protein>
    <submittedName>
        <fullName evidence="1">Uncharacterized protein</fullName>
    </submittedName>
</protein>
<gene>
    <name evidence="1" type="ORF">DXB38_00930</name>
</gene>
<reference evidence="1 2" key="1">
    <citation type="submission" date="2018-08" db="EMBL/GenBank/DDBJ databases">
        <title>A genome reference for cultivated species of the human gut microbiota.</title>
        <authorList>
            <person name="Zou Y."/>
            <person name="Xue W."/>
            <person name="Luo G."/>
        </authorList>
    </citation>
    <scope>NUCLEOTIDE SEQUENCE [LARGE SCALE GENOMIC DNA]</scope>
    <source>
        <strain evidence="1 2">OM03-6</strain>
    </source>
</reference>
<accession>A0A3E5EPC9</accession>
<evidence type="ECO:0000313" key="2">
    <source>
        <dbReference type="Proteomes" id="UP000261105"/>
    </source>
</evidence>
<proteinExistence type="predicted"/>
<dbReference type="Proteomes" id="UP000261105">
    <property type="component" value="Unassembled WGS sequence"/>
</dbReference>
<evidence type="ECO:0000313" key="1">
    <source>
        <dbReference type="EMBL" id="RGN90583.1"/>
    </source>
</evidence>
<dbReference type="AlphaFoldDB" id="A0A3E5EPC9"/>
<name>A0A3E5EPC9_9FIRM</name>
<organism evidence="1 2">
    <name type="scientific">Blautia obeum</name>
    <dbReference type="NCBI Taxonomy" id="40520"/>
    <lineage>
        <taxon>Bacteria</taxon>
        <taxon>Bacillati</taxon>
        <taxon>Bacillota</taxon>
        <taxon>Clostridia</taxon>
        <taxon>Lachnospirales</taxon>
        <taxon>Lachnospiraceae</taxon>
        <taxon>Blautia</taxon>
    </lineage>
</organism>
<sequence length="116" mass="12957">MRLVSQNGEFDVPYEIAALSRIGNIIIAYVPIVGEKGTIMARYSTNEKAQKAMKALHKVYAGMFLAQNVEMSDGDYEECVKMAARGFGIIKTMVNSLDVKFEPANIVFRFPEDDEV</sequence>
<comment type="caution">
    <text evidence="1">The sequence shown here is derived from an EMBL/GenBank/DDBJ whole genome shotgun (WGS) entry which is preliminary data.</text>
</comment>
<dbReference type="EMBL" id="QSUZ01000001">
    <property type="protein sequence ID" value="RGN90583.1"/>
    <property type="molecule type" value="Genomic_DNA"/>
</dbReference>